<sequence length="229" mass="24947">MDDRELALAHLDKRVVDCRRCPRLVSHREEVARVKRPAYRTETYWSRPVPGFGDPGARLLIVGLAPAAHGANRTGRMFTGDGPRGAGDFLVSALHRAGLANQPTSSCRDDGLRLRGVYLTAVVRCAPPRNRPSGQEIRSCLPYLVHELAVLSDVRTVLALGKIAFDGCVGVLRSLGGTIAAPRFAHAARHEPGTAFPALVASYHPSRQNTQTGRLTPRMFDWALDQALI</sequence>
<dbReference type="GO" id="GO:0046872">
    <property type="term" value="F:metal ion binding"/>
    <property type="evidence" value="ECO:0007669"/>
    <property type="project" value="UniProtKB-KW"/>
</dbReference>
<dbReference type="GO" id="GO:0004844">
    <property type="term" value="F:uracil DNA N-glycosylase activity"/>
    <property type="evidence" value="ECO:0007669"/>
    <property type="project" value="InterPro"/>
</dbReference>
<dbReference type="GO" id="GO:0033958">
    <property type="term" value="F:DNA-deoxyinosine glycosylase activity"/>
    <property type="evidence" value="ECO:0007669"/>
    <property type="project" value="InterPro"/>
</dbReference>
<dbReference type="AlphaFoldDB" id="A0A410FWN0"/>
<evidence type="ECO:0000256" key="8">
    <source>
        <dbReference type="ARBA" id="ARBA00023779"/>
    </source>
</evidence>
<keyword evidence="2" id="KW-0479">Metal-binding</keyword>
<keyword evidence="6" id="KW-0411">Iron-sulfur</keyword>
<dbReference type="Pfam" id="PF03167">
    <property type="entry name" value="UDG"/>
    <property type="match status" value="1"/>
</dbReference>
<keyword evidence="4" id="KW-0378">Hydrolase</keyword>
<evidence type="ECO:0000256" key="5">
    <source>
        <dbReference type="ARBA" id="ARBA00023004"/>
    </source>
</evidence>
<evidence type="ECO:0000256" key="6">
    <source>
        <dbReference type="ARBA" id="ARBA00023014"/>
    </source>
</evidence>
<comment type="similarity">
    <text evidence="8">Belongs to the uracil-DNA glycosylase (UDG) superfamily. Type 5 (UDGb) family.</text>
</comment>
<dbReference type="InterPro" id="IPR036895">
    <property type="entry name" value="Uracil-DNA_glycosylase-like_sf"/>
</dbReference>
<dbReference type="Gene3D" id="3.40.470.10">
    <property type="entry name" value="Uracil-DNA glycosylase-like domain"/>
    <property type="match status" value="1"/>
</dbReference>
<feature type="domain" description="Uracil-DNA glycosylase-like" evidence="10">
    <location>
        <begin position="50"/>
        <end position="224"/>
    </location>
</feature>
<evidence type="ECO:0000256" key="2">
    <source>
        <dbReference type="ARBA" id="ARBA00022723"/>
    </source>
</evidence>
<dbReference type="SMART" id="SM00987">
    <property type="entry name" value="UreE_C"/>
    <property type="match status" value="1"/>
</dbReference>
<evidence type="ECO:0000313" key="11">
    <source>
        <dbReference type="EMBL" id="QAA77371.1"/>
    </source>
</evidence>
<dbReference type="InterPro" id="IPR005122">
    <property type="entry name" value="Uracil-DNA_glycosylase-like"/>
</dbReference>
<dbReference type="Proteomes" id="UP000287233">
    <property type="component" value="Chromosome"/>
</dbReference>
<accession>A0A410FWN0</accession>
<dbReference type="InterPro" id="IPR051536">
    <property type="entry name" value="UDG_Type-4/5"/>
</dbReference>
<dbReference type="SMART" id="SM00986">
    <property type="entry name" value="UDG"/>
    <property type="match status" value="1"/>
</dbReference>
<evidence type="ECO:0000256" key="7">
    <source>
        <dbReference type="ARBA" id="ARBA00023204"/>
    </source>
</evidence>
<dbReference type="SUPFAM" id="SSF52141">
    <property type="entry name" value="Uracil-DNA glycosylase-like"/>
    <property type="match status" value="1"/>
</dbReference>
<evidence type="ECO:0000256" key="3">
    <source>
        <dbReference type="ARBA" id="ARBA00022763"/>
    </source>
</evidence>
<keyword evidence="7" id="KW-0234">DNA repair</keyword>
<dbReference type="PANTHER" id="PTHR33693">
    <property type="entry name" value="TYPE-5 URACIL-DNA GLYCOSYLASE"/>
    <property type="match status" value="1"/>
</dbReference>
<keyword evidence="1" id="KW-0004">4Fe-4S</keyword>
<dbReference type="EMBL" id="CP034928">
    <property type="protein sequence ID" value="QAA77371.1"/>
    <property type="molecule type" value="Genomic_DNA"/>
</dbReference>
<dbReference type="GO" id="GO:0006284">
    <property type="term" value="P:base-excision repair"/>
    <property type="evidence" value="ECO:0007669"/>
    <property type="project" value="InterPro"/>
</dbReference>
<evidence type="ECO:0000256" key="9">
    <source>
        <dbReference type="ARBA" id="ARBA00023887"/>
    </source>
</evidence>
<reference evidence="12" key="1">
    <citation type="submission" date="2018-12" db="EMBL/GenBank/DDBJ databases">
        <title>Complete genome sequence of an uncultured bacterium of the candidate phylum Bipolaricaulota.</title>
        <authorList>
            <person name="Kadnikov V.V."/>
            <person name="Mardanov A.V."/>
            <person name="Beletsky A.V."/>
            <person name="Frank Y.A."/>
            <person name="Karnachuk O.V."/>
            <person name="Ravin N.V."/>
        </authorList>
    </citation>
    <scope>NUCLEOTIDE SEQUENCE [LARGE SCALE GENOMIC DNA]</scope>
</reference>
<dbReference type="PANTHER" id="PTHR33693:SF3">
    <property type="entry name" value="TYPE-5 URACIL-DNA GLYCOSYLASE"/>
    <property type="match status" value="1"/>
</dbReference>
<name>A0A410FWN0_BIPS1</name>
<evidence type="ECO:0000256" key="1">
    <source>
        <dbReference type="ARBA" id="ARBA00022485"/>
    </source>
</evidence>
<evidence type="ECO:0000259" key="10">
    <source>
        <dbReference type="SMART" id="SM00986"/>
    </source>
</evidence>
<dbReference type="CDD" id="cd10031">
    <property type="entry name" value="UDG-F5_TTUDGB_like"/>
    <property type="match status" value="1"/>
</dbReference>
<keyword evidence="5" id="KW-0408">Iron</keyword>
<dbReference type="GO" id="GO:0051539">
    <property type="term" value="F:4 iron, 4 sulfur cluster binding"/>
    <property type="evidence" value="ECO:0007669"/>
    <property type="project" value="UniProtKB-KW"/>
</dbReference>
<dbReference type="KEGG" id="bih:BIP78_1607"/>
<proteinExistence type="inferred from homology"/>
<keyword evidence="3" id="KW-0227">DNA damage</keyword>
<protein>
    <recommendedName>
        <fullName evidence="9">Type-5 uracil-DNA glycosylase</fullName>
    </recommendedName>
</protein>
<gene>
    <name evidence="11" type="ORF">BIP78_1607</name>
</gene>
<evidence type="ECO:0000313" key="12">
    <source>
        <dbReference type="Proteomes" id="UP000287233"/>
    </source>
</evidence>
<evidence type="ECO:0000256" key="4">
    <source>
        <dbReference type="ARBA" id="ARBA00022801"/>
    </source>
</evidence>
<dbReference type="InterPro" id="IPR044147">
    <property type="entry name" value="UdgB-like"/>
</dbReference>
<organism evidence="11 12">
    <name type="scientific">Bipolaricaulis sibiricus</name>
    <dbReference type="NCBI Taxonomy" id="2501609"/>
    <lineage>
        <taxon>Bacteria</taxon>
        <taxon>Candidatus Bipolaricaulota</taxon>
        <taxon>Candidatus Bipolaricaulia</taxon>
        <taxon>Candidatus Bipolaricaulales</taxon>
        <taxon>Candidatus Bipolaricaulaceae</taxon>
        <taxon>Candidatus Bipolaricaulis</taxon>
    </lineage>
</organism>